<comment type="caution">
    <text evidence="1">The sequence shown here is derived from an EMBL/GenBank/DDBJ whole genome shotgun (WGS) entry which is preliminary data.</text>
</comment>
<dbReference type="EMBL" id="BPLR01021115">
    <property type="protein sequence ID" value="GIX86144.1"/>
    <property type="molecule type" value="Genomic_DNA"/>
</dbReference>
<organism evidence="1 2">
    <name type="scientific">Caerostris extrusa</name>
    <name type="common">Bark spider</name>
    <name type="synonym">Caerostris bankana</name>
    <dbReference type="NCBI Taxonomy" id="172846"/>
    <lineage>
        <taxon>Eukaryota</taxon>
        <taxon>Metazoa</taxon>
        <taxon>Ecdysozoa</taxon>
        <taxon>Arthropoda</taxon>
        <taxon>Chelicerata</taxon>
        <taxon>Arachnida</taxon>
        <taxon>Araneae</taxon>
        <taxon>Araneomorphae</taxon>
        <taxon>Entelegynae</taxon>
        <taxon>Araneoidea</taxon>
        <taxon>Araneidae</taxon>
        <taxon>Caerostris</taxon>
    </lineage>
</organism>
<evidence type="ECO:0000313" key="2">
    <source>
        <dbReference type="Proteomes" id="UP001054945"/>
    </source>
</evidence>
<keyword evidence="2" id="KW-1185">Reference proteome</keyword>
<dbReference type="Proteomes" id="UP001054945">
    <property type="component" value="Unassembled WGS sequence"/>
</dbReference>
<dbReference type="AlphaFoldDB" id="A0AAV4NRD3"/>
<accession>A0AAV4NRD3</accession>
<protein>
    <submittedName>
        <fullName evidence="1">Uncharacterized protein</fullName>
    </submittedName>
</protein>
<gene>
    <name evidence="1" type="ORF">CEXT_188901</name>
</gene>
<name>A0AAV4NRD3_CAEEX</name>
<evidence type="ECO:0000313" key="1">
    <source>
        <dbReference type="EMBL" id="GIX86144.1"/>
    </source>
</evidence>
<proteinExistence type="predicted"/>
<sequence length="97" mass="11170">MSLDGRFVMYRKLKMSRDEHSPMVTRQQLRQGIVELFECPSRCRRFSLSPGTRYGQEDSNPFACQLIGQHSFANKAGFSVVAKCRSDLHRVEDASVW</sequence>
<reference evidence="1 2" key="1">
    <citation type="submission" date="2021-06" db="EMBL/GenBank/DDBJ databases">
        <title>Caerostris extrusa draft genome.</title>
        <authorList>
            <person name="Kono N."/>
            <person name="Arakawa K."/>
        </authorList>
    </citation>
    <scope>NUCLEOTIDE SEQUENCE [LARGE SCALE GENOMIC DNA]</scope>
</reference>